<dbReference type="SUPFAM" id="SSF53448">
    <property type="entry name" value="Nucleotide-diphospho-sugar transferases"/>
    <property type="match status" value="1"/>
</dbReference>
<dbReference type="Pfam" id="PF00535">
    <property type="entry name" value="Glycos_transf_2"/>
    <property type="match status" value="1"/>
</dbReference>
<proteinExistence type="predicted"/>
<dbReference type="AlphaFoldDB" id="A0A6J4NV60"/>
<organism evidence="2">
    <name type="scientific">uncultured Rubellimicrobium sp</name>
    <dbReference type="NCBI Taxonomy" id="543078"/>
    <lineage>
        <taxon>Bacteria</taxon>
        <taxon>Pseudomonadati</taxon>
        <taxon>Pseudomonadota</taxon>
        <taxon>Alphaproteobacteria</taxon>
        <taxon>Rhodobacterales</taxon>
        <taxon>Roseobacteraceae</taxon>
        <taxon>Rubellimicrobium</taxon>
        <taxon>environmental samples</taxon>
    </lineage>
</organism>
<reference evidence="2" key="1">
    <citation type="submission" date="2020-02" db="EMBL/GenBank/DDBJ databases">
        <authorList>
            <person name="Meier V. D."/>
        </authorList>
    </citation>
    <scope>NUCLEOTIDE SEQUENCE</scope>
    <source>
        <strain evidence="2">AVDCRST_MAG15</strain>
    </source>
</reference>
<evidence type="ECO:0000259" key="1">
    <source>
        <dbReference type="Pfam" id="PF00535"/>
    </source>
</evidence>
<dbReference type="GO" id="GO:0016758">
    <property type="term" value="F:hexosyltransferase activity"/>
    <property type="evidence" value="ECO:0007669"/>
    <property type="project" value="UniProtKB-ARBA"/>
</dbReference>
<dbReference type="InterPro" id="IPR001173">
    <property type="entry name" value="Glyco_trans_2-like"/>
</dbReference>
<accession>A0A6J4NV60</accession>
<gene>
    <name evidence="2" type="ORF">AVDCRST_MAG15-738</name>
</gene>
<protein>
    <submittedName>
        <fullName evidence="2">Glycosyl transferase, group 2 family</fullName>
    </submittedName>
</protein>
<dbReference type="InterPro" id="IPR029044">
    <property type="entry name" value="Nucleotide-diphossugar_trans"/>
</dbReference>
<dbReference type="Gene3D" id="3.90.550.10">
    <property type="entry name" value="Spore Coat Polysaccharide Biosynthesis Protein SpsA, Chain A"/>
    <property type="match status" value="1"/>
</dbReference>
<dbReference type="PANTHER" id="PTHR22916">
    <property type="entry name" value="GLYCOSYLTRANSFERASE"/>
    <property type="match status" value="1"/>
</dbReference>
<name>A0A6J4NV60_9RHOB</name>
<sequence>MAPHVRILMATFQGATHLPAQLASFEAQSHADWSLWASDDGSTDATPDLLRAFAARHPGRVRLIDGPRKGSAANFLHLLGHPELPPGPVALSDQDDVWLPHRLARGLQQLSGDGTRPNVYASRTIRTDADLRPLSPSVRHPRPPSFRNALVQNILAGNTLMLDAPALALLRATIPATRDAGVRHHDWWVYLVAAGAGARIVNDDEPGLLYRQHGANLMGAHQGPGAALARLRTLRARAFADWITRNLAALQAVAPLLTPQARADLDAFARLRAARNPLARALSLHRAGLHRQSVKGQASLLGLAAMGWL</sequence>
<feature type="domain" description="Glycosyltransferase 2-like" evidence="1">
    <location>
        <begin position="7"/>
        <end position="150"/>
    </location>
</feature>
<keyword evidence="2" id="KW-0808">Transferase</keyword>
<evidence type="ECO:0000313" key="2">
    <source>
        <dbReference type="EMBL" id="CAA9396198.1"/>
    </source>
</evidence>
<dbReference type="EMBL" id="CADCUU010000104">
    <property type="protein sequence ID" value="CAA9396198.1"/>
    <property type="molecule type" value="Genomic_DNA"/>
</dbReference>
<dbReference type="PANTHER" id="PTHR22916:SF3">
    <property type="entry name" value="UDP-GLCNAC:BETAGAL BETA-1,3-N-ACETYLGLUCOSAMINYLTRANSFERASE-LIKE PROTEIN 1"/>
    <property type="match status" value="1"/>
</dbReference>